<protein>
    <recommendedName>
        <fullName evidence="2">DUF3668 domain-containing protein</fullName>
    </recommendedName>
</protein>
<evidence type="ECO:0000313" key="4">
    <source>
        <dbReference type="Proteomes" id="UP001233999"/>
    </source>
</evidence>
<comment type="caution">
    <text evidence="3">The sequence shown here is derived from an EMBL/GenBank/DDBJ whole genome shotgun (WGS) entry which is preliminary data.</text>
</comment>
<proteinExistence type="predicted"/>
<evidence type="ECO:0000313" key="3">
    <source>
        <dbReference type="EMBL" id="KAJ9582592.1"/>
    </source>
</evidence>
<dbReference type="AlphaFoldDB" id="A0AAD7ZLJ2"/>
<organism evidence="3 4">
    <name type="scientific">Diploptera punctata</name>
    <name type="common">Pacific beetle cockroach</name>
    <dbReference type="NCBI Taxonomy" id="6984"/>
    <lineage>
        <taxon>Eukaryota</taxon>
        <taxon>Metazoa</taxon>
        <taxon>Ecdysozoa</taxon>
        <taxon>Arthropoda</taxon>
        <taxon>Hexapoda</taxon>
        <taxon>Insecta</taxon>
        <taxon>Pterygota</taxon>
        <taxon>Neoptera</taxon>
        <taxon>Polyneoptera</taxon>
        <taxon>Dictyoptera</taxon>
        <taxon>Blattodea</taxon>
        <taxon>Blaberoidea</taxon>
        <taxon>Blaberidae</taxon>
        <taxon>Diplopterinae</taxon>
        <taxon>Diploptera</taxon>
    </lineage>
</organism>
<dbReference type="GO" id="GO:1903724">
    <property type="term" value="P:positive regulation of centriole elongation"/>
    <property type="evidence" value="ECO:0007669"/>
    <property type="project" value="TreeGrafter"/>
</dbReference>
<dbReference type="Proteomes" id="UP001233999">
    <property type="component" value="Unassembled WGS sequence"/>
</dbReference>
<sequence length="597" mass="68561">MDFVINTANISMDDINKPVSLNEKMVISLCSSLENLEQYFSASSKLLMRLMIGNKEIGFAEMSMKNLVPTTNKEKFCSLEEDSSVTIENPCFLRGFITREVPISPNGHQPHIYLKIKLKHEQPDLENIGQGEGQMKVMEIGQSRLVRSSSYTILNAQVSSEYNIPIVESQAEDNDNDMNRTTTLFSSTQSRGIWQASGDIDEEMNVKKLIKEIKAPTGQSQLLSVSASHFKMPSTHVSKECQSEQLLHDSSTQFPEEMYSSYHNYALEISVQSIIFYQLPMEEKCFLRFYHQKADIICKPLLEINVHEPNDCILLQDVNCKLRFVSNPGEINRLLLAWPPKINICDSSERKIAFAVLNMEPLLAEKMGKCSYSVKLLDPKTSEEVGILKVAMVLEDFGQQQAGGRILKPLSSDQSLGPPILDDRIAYKIVEELEDWKERQQILFKAELKKKEKAYLTALSEDWKQKHKNQEQKLYQNVEQCRLLAHSLDETTNELRVKTYNQNEREKELNSYKEIIEEKHKIIVMELKAEAERLQHDLNLKILALESDKEQQEMKLKKVEKENAILKETIVAQQKDLEEIKKNSLTKEQTASLMNEM</sequence>
<feature type="non-terminal residue" evidence="3">
    <location>
        <position position="597"/>
    </location>
</feature>
<dbReference type="PANTHER" id="PTHR21574:SF0">
    <property type="entry name" value="CENTROSOMAL PROTEIN OF 120 KDA"/>
    <property type="match status" value="1"/>
</dbReference>
<dbReference type="EMBL" id="JASPKZ010007790">
    <property type="protein sequence ID" value="KAJ9582592.1"/>
    <property type="molecule type" value="Genomic_DNA"/>
</dbReference>
<accession>A0AAD7ZLJ2</accession>
<dbReference type="GO" id="GO:0005813">
    <property type="term" value="C:centrosome"/>
    <property type="evidence" value="ECO:0007669"/>
    <property type="project" value="TreeGrafter"/>
</dbReference>
<dbReference type="InterPro" id="IPR039893">
    <property type="entry name" value="CEP120-like"/>
</dbReference>
<gene>
    <name evidence="3" type="ORF">L9F63_023051</name>
</gene>
<keyword evidence="4" id="KW-1185">Reference proteome</keyword>
<dbReference type="Pfam" id="PF12416">
    <property type="entry name" value="DUF3668"/>
    <property type="match status" value="1"/>
</dbReference>
<dbReference type="InterPro" id="IPR022136">
    <property type="entry name" value="DUF3668"/>
</dbReference>
<reference evidence="3" key="1">
    <citation type="journal article" date="2023" name="IScience">
        <title>Live-bearing cockroach genome reveals convergent evolutionary mechanisms linked to viviparity in insects and beyond.</title>
        <authorList>
            <person name="Fouks B."/>
            <person name="Harrison M.C."/>
            <person name="Mikhailova A.A."/>
            <person name="Marchal E."/>
            <person name="English S."/>
            <person name="Carruthers M."/>
            <person name="Jennings E.C."/>
            <person name="Chiamaka E.L."/>
            <person name="Frigard R.A."/>
            <person name="Pippel M."/>
            <person name="Attardo G.M."/>
            <person name="Benoit J.B."/>
            <person name="Bornberg-Bauer E."/>
            <person name="Tobe S.S."/>
        </authorList>
    </citation>
    <scope>NUCLEOTIDE SEQUENCE</scope>
    <source>
        <strain evidence="3">Stay&amp;Tobe</strain>
    </source>
</reference>
<feature type="coiled-coil region" evidence="1">
    <location>
        <begin position="542"/>
        <end position="583"/>
    </location>
</feature>
<dbReference type="PANTHER" id="PTHR21574">
    <property type="entry name" value="CENTROSOMAL PROTEIN OF 120 KDA"/>
    <property type="match status" value="1"/>
</dbReference>
<name>A0AAD7ZLJ2_DIPPU</name>
<keyword evidence="1" id="KW-0175">Coiled coil</keyword>
<evidence type="ECO:0000256" key="1">
    <source>
        <dbReference type="SAM" id="Coils"/>
    </source>
</evidence>
<feature type="domain" description="DUF3668" evidence="2">
    <location>
        <begin position="8"/>
        <end position="93"/>
    </location>
</feature>
<evidence type="ECO:0000259" key="2">
    <source>
        <dbReference type="Pfam" id="PF12416"/>
    </source>
</evidence>
<reference evidence="3" key="2">
    <citation type="submission" date="2023-05" db="EMBL/GenBank/DDBJ databases">
        <authorList>
            <person name="Fouks B."/>
        </authorList>
    </citation>
    <scope>NUCLEOTIDE SEQUENCE</scope>
    <source>
        <strain evidence="3">Stay&amp;Tobe</strain>
        <tissue evidence="3">Testes</tissue>
    </source>
</reference>